<protein>
    <submittedName>
        <fullName evidence="1">Uncharacterized protein</fullName>
    </submittedName>
</protein>
<accession>A0A016VKD3</accession>
<comment type="caution">
    <text evidence="1">The sequence shown here is derived from an EMBL/GenBank/DDBJ whole genome shotgun (WGS) entry which is preliminary data.</text>
</comment>
<organism evidence="1 2">
    <name type="scientific">Ancylostoma ceylanicum</name>
    <dbReference type="NCBI Taxonomy" id="53326"/>
    <lineage>
        <taxon>Eukaryota</taxon>
        <taxon>Metazoa</taxon>
        <taxon>Ecdysozoa</taxon>
        <taxon>Nematoda</taxon>
        <taxon>Chromadorea</taxon>
        <taxon>Rhabditida</taxon>
        <taxon>Rhabditina</taxon>
        <taxon>Rhabditomorpha</taxon>
        <taxon>Strongyloidea</taxon>
        <taxon>Ancylostomatidae</taxon>
        <taxon>Ancylostomatinae</taxon>
        <taxon>Ancylostoma</taxon>
    </lineage>
</organism>
<dbReference type="AlphaFoldDB" id="A0A016VKD3"/>
<proteinExistence type="predicted"/>
<name>A0A016VKD3_9BILA</name>
<dbReference type="Proteomes" id="UP000024635">
    <property type="component" value="Unassembled WGS sequence"/>
</dbReference>
<evidence type="ECO:0000313" key="1">
    <source>
        <dbReference type="EMBL" id="EYC27228.1"/>
    </source>
</evidence>
<sequence>MSCYLTESTFQWELGLGMHEFFSGIRAIYTRCDLSDERIHLRKILYEGQPTRHKILNEECAVVARP</sequence>
<evidence type="ECO:0000313" key="2">
    <source>
        <dbReference type="Proteomes" id="UP000024635"/>
    </source>
</evidence>
<gene>
    <name evidence="1" type="primary">Acey_s0009.g589</name>
    <name evidence="1" type="ORF">Y032_0009g589</name>
</gene>
<reference evidence="2" key="1">
    <citation type="journal article" date="2015" name="Nat. Genet.">
        <title>The genome and transcriptome of the zoonotic hookworm Ancylostoma ceylanicum identify infection-specific gene families.</title>
        <authorList>
            <person name="Schwarz E.M."/>
            <person name="Hu Y."/>
            <person name="Antoshechkin I."/>
            <person name="Miller M.M."/>
            <person name="Sternberg P.W."/>
            <person name="Aroian R.V."/>
        </authorList>
    </citation>
    <scope>NUCLEOTIDE SEQUENCE</scope>
    <source>
        <strain evidence="2">HY135</strain>
    </source>
</reference>
<dbReference type="EMBL" id="JARK01001345">
    <property type="protein sequence ID" value="EYC27228.1"/>
    <property type="molecule type" value="Genomic_DNA"/>
</dbReference>
<keyword evidence="2" id="KW-1185">Reference proteome</keyword>